<dbReference type="EMBL" id="CP013613">
    <property type="protein sequence ID" value="ALU46156.1"/>
    <property type="molecule type" value="Genomic_DNA"/>
</dbReference>
<geneLocation type="plasmid" evidence="1 2">
    <name>pMBL6842</name>
</geneLocation>
<sequence length="64" mass="7195">MRSYSFVFRYRDARGIQQKRINLNARNFSTAFQGAAVHITKVANTDEVAIVSLSSNNLDSDSLE</sequence>
<protein>
    <submittedName>
        <fullName evidence="1">Uncharacterized protein</fullName>
    </submittedName>
</protein>
<proteinExistence type="predicted"/>
<organism evidence="1 2">
    <name type="scientific">Pseudoalteromonas rubra</name>
    <dbReference type="NCBI Taxonomy" id="43658"/>
    <lineage>
        <taxon>Bacteria</taxon>
        <taxon>Pseudomonadati</taxon>
        <taxon>Pseudomonadota</taxon>
        <taxon>Gammaproteobacteria</taxon>
        <taxon>Alteromonadales</taxon>
        <taxon>Pseudoalteromonadaceae</taxon>
        <taxon>Pseudoalteromonas</taxon>
    </lineage>
</organism>
<dbReference type="Proteomes" id="UP000069015">
    <property type="component" value="Plasmid pMBL6842"/>
</dbReference>
<name>A0A0U3IS49_9GAMM</name>
<keyword evidence="1" id="KW-0614">Plasmid</keyword>
<evidence type="ECO:0000313" key="2">
    <source>
        <dbReference type="Proteomes" id="UP000069015"/>
    </source>
</evidence>
<accession>A0A0U3IS49</accession>
<reference evidence="1 2" key="1">
    <citation type="submission" date="2015-12" db="EMBL/GenBank/DDBJ databases">
        <title>Complete genome sequence of Pseudoalteromonas rubra SCSIO 6842, harboring a conjugative plasmid.</title>
        <authorList>
            <person name="Li B."/>
            <person name="Wang X."/>
        </authorList>
    </citation>
    <scope>NUCLEOTIDE SEQUENCE [LARGE SCALE GENOMIC DNA]</scope>
    <source>
        <strain evidence="1 2">SCSIO 6842</strain>
        <plasmid evidence="2">Plasmid pMBL6842</plasmid>
    </source>
</reference>
<dbReference type="AlphaFoldDB" id="A0A0U3IS49"/>
<gene>
    <name evidence="1" type="ORF">AT705_24650</name>
</gene>
<dbReference type="RefSeq" id="WP_058798991.1">
    <property type="nucleotide sequence ID" value="NZ_CP013613.1"/>
</dbReference>
<evidence type="ECO:0000313" key="1">
    <source>
        <dbReference type="EMBL" id="ALU46156.1"/>
    </source>
</evidence>
<dbReference type="KEGG" id="prr:AT705_24650"/>